<evidence type="ECO:0000256" key="8">
    <source>
        <dbReference type="ARBA" id="ARBA00023136"/>
    </source>
</evidence>
<protein>
    <submittedName>
        <fullName evidence="10">TrkH family potassium uptake protein</fullName>
    </submittedName>
</protein>
<evidence type="ECO:0000256" key="7">
    <source>
        <dbReference type="ARBA" id="ARBA00023065"/>
    </source>
</evidence>
<name>A0A949JWH4_9FIRM</name>
<feature type="transmembrane region" description="Helical" evidence="9">
    <location>
        <begin position="14"/>
        <end position="38"/>
    </location>
</feature>
<dbReference type="GO" id="GO:0008324">
    <property type="term" value="F:monoatomic cation transmembrane transporter activity"/>
    <property type="evidence" value="ECO:0007669"/>
    <property type="project" value="InterPro"/>
</dbReference>
<keyword evidence="3" id="KW-0813">Transport</keyword>
<feature type="transmembrane region" description="Helical" evidence="9">
    <location>
        <begin position="278"/>
        <end position="297"/>
    </location>
</feature>
<dbReference type="GO" id="GO:0030001">
    <property type="term" value="P:metal ion transport"/>
    <property type="evidence" value="ECO:0007669"/>
    <property type="project" value="UniProtKB-ARBA"/>
</dbReference>
<dbReference type="EMBL" id="JAHQCW010000006">
    <property type="protein sequence ID" value="MBU9735914.1"/>
    <property type="molecule type" value="Genomic_DNA"/>
</dbReference>
<keyword evidence="6 9" id="KW-1133">Transmembrane helix</keyword>
<keyword evidence="7" id="KW-0406">Ion transport</keyword>
<dbReference type="GO" id="GO:0005886">
    <property type="term" value="C:plasma membrane"/>
    <property type="evidence" value="ECO:0007669"/>
    <property type="project" value="UniProtKB-SubCell"/>
</dbReference>
<keyword evidence="4" id="KW-1003">Cell membrane</keyword>
<sequence>MSRKQSHGKGYRLIIRYLGITSILVGVALLLPLLLLPLYPQEAVYAKCFLIPGIPAVTGGYLVYRFLKEDAGGRLKKNQAAMIVTLSWALAILVSAVPFMMTGKYNFTQSVFECTSGYSTTGLSVVNVEEAPRLFLMLRSIMLFVGGVGLVLVVMSVITDYYGMRLFEAEGHDQMAPNLGKSARVIISIYSGYIIGGTLLYMVFGMNWFDALNHSIAAVSTGGFSTKAASIGYYRNLGIEIVTIVLMLLGSTGFLVHLAIVKGEFKKVVSHCEFRFQLVVYPIAVVGAAVLMLRQFALSVPESIRSAAFQVVSAMTTTGFQTVDSFQTFSPALLLILTLLMLIGGGAGSTAGGIKQYRVYLVIKEMIWTIQDRLSPGRVIRPRTVNRCGDKLILKEDEKTAVSNYFVLYIFLFMVGTFIFCCYGYSVQDSMFEFSSAISTVGLSAGITGYDAPAGVLWTATAGMFIGRLEVYIVLITILKMMIDTGEQVREWKRGIRNRFLK</sequence>
<evidence type="ECO:0000313" key="10">
    <source>
        <dbReference type="EMBL" id="MBU9735914.1"/>
    </source>
</evidence>
<dbReference type="PANTHER" id="PTHR32024:SF2">
    <property type="entry name" value="TRK SYSTEM POTASSIUM UPTAKE PROTEIN TRKG-RELATED"/>
    <property type="match status" value="1"/>
</dbReference>
<evidence type="ECO:0000256" key="2">
    <source>
        <dbReference type="ARBA" id="ARBA00009137"/>
    </source>
</evidence>
<gene>
    <name evidence="10" type="ORF">KTH89_05150</name>
</gene>
<dbReference type="AlphaFoldDB" id="A0A949JWH4"/>
<dbReference type="Pfam" id="PF02386">
    <property type="entry name" value="TrkH"/>
    <property type="match status" value="1"/>
</dbReference>
<evidence type="ECO:0000256" key="9">
    <source>
        <dbReference type="SAM" id="Phobius"/>
    </source>
</evidence>
<feature type="transmembrane region" description="Helical" evidence="9">
    <location>
        <begin position="237"/>
        <end position="258"/>
    </location>
</feature>
<comment type="subcellular location">
    <subcellularLocation>
        <location evidence="1">Cell membrane</location>
        <topology evidence="1">Multi-pass membrane protein</topology>
    </subcellularLocation>
</comment>
<feature type="transmembrane region" description="Helical" evidence="9">
    <location>
        <begin position="332"/>
        <end position="354"/>
    </location>
</feature>
<reference evidence="10" key="1">
    <citation type="submission" date="2021-06" db="EMBL/GenBank/DDBJ databases">
        <title>Description of novel taxa of the family Lachnospiraceae.</title>
        <authorList>
            <person name="Chaplin A.V."/>
            <person name="Sokolova S.R."/>
            <person name="Pikina A.P."/>
            <person name="Korzhanova M."/>
            <person name="Belova V."/>
            <person name="Korostin D."/>
            <person name="Efimov B.A."/>
        </authorList>
    </citation>
    <scope>NUCLEOTIDE SEQUENCE</scope>
    <source>
        <strain evidence="10">ASD5720</strain>
    </source>
</reference>
<comment type="similarity">
    <text evidence="2">Belongs to the TrkH potassium transport family.</text>
</comment>
<dbReference type="Proteomes" id="UP000712157">
    <property type="component" value="Unassembled WGS sequence"/>
</dbReference>
<organism evidence="10 11">
    <name type="scientific">Diplocloster agilis</name>
    <dbReference type="NCBI Taxonomy" id="2850323"/>
    <lineage>
        <taxon>Bacteria</taxon>
        <taxon>Bacillati</taxon>
        <taxon>Bacillota</taxon>
        <taxon>Clostridia</taxon>
        <taxon>Lachnospirales</taxon>
        <taxon>Lachnospiraceae</taxon>
        <taxon>Diplocloster</taxon>
    </lineage>
</organism>
<feature type="transmembrane region" description="Helical" evidence="9">
    <location>
        <begin position="456"/>
        <end position="479"/>
    </location>
</feature>
<comment type="caution">
    <text evidence="10">The sequence shown here is derived from an EMBL/GenBank/DDBJ whole genome shotgun (WGS) entry which is preliminary data.</text>
</comment>
<accession>A0A949JWH4</accession>
<evidence type="ECO:0000313" key="11">
    <source>
        <dbReference type="Proteomes" id="UP000712157"/>
    </source>
</evidence>
<dbReference type="PANTHER" id="PTHR32024">
    <property type="entry name" value="TRK SYSTEM POTASSIUM UPTAKE PROTEIN TRKG-RELATED"/>
    <property type="match status" value="1"/>
</dbReference>
<dbReference type="InterPro" id="IPR003445">
    <property type="entry name" value="Cat_transpt"/>
</dbReference>
<keyword evidence="5 9" id="KW-0812">Transmembrane</keyword>
<evidence type="ECO:0000256" key="4">
    <source>
        <dbReference type="ARBA" id="ARBA00022475"/>
    </source>
</evidence>
<keyword evidence="11" id="KW-1185">Reference proteome</keyword>
<evidence type="ECO:0000256" key="3">
    <source>
        <dbReference type="ARBA" id="ARBA00022448"/>
    </source>
</evidence>
<feature type="transmembrane region" description="Helical" evidence="9">
    <location>
        <begin position="79"/>
        <end position="101"/>
    </location>
</feature>
<keyword evidence="8 9" id="KW-0472">Membrane</keyword>
<evidence type="ECO:0000256" key="6">
    <source>
        <dbReference type="ARBA" id="ARBA00022989"/>
    </source>
</evidence>
<evidence type="ECO:0000256" key="1">
    <source>
        <dbReference type="ARBA" id="ARBA00004651"/>
    </source>
</evidence>
<feature type="transmembrane region" description="Helical" evidence="9">
    <location>
        <begin position="405"/>
        <end position="426"/>
    </location>
</feature>
<proteinExistence type="inferred from homology"/>
<evidence type="ECO:0000256" key="5">
    <source>
        <dbReference type="ARBA" id="ARBA00022692"/>
    </source>
</evidence>
<feature type="transmembrane region" description="Helical" evidence="9">
    <location>
        <begin position="141"/>
        <end position="162"/>
    </location>
</feature>
<feature type="transmembrane region" description="Helical" evidence="9">
    <location>
        <begin position="183"/>
        <end position="204"/>
    </location>
</feature>
<dbReference type="RefSeq" id="WP_238720920.1">
    <property type="nucleotide sequence ID" value="NZ_JAHQCW010000006.1"/>
</dbReference>
<feature type="transmembrane region" description="Helical" evidence="9">
    <location>
        <begin position="44"/>
        <end position="67"/>
    </location>
</feature>